<keyword evidence="7" id="KW-1185">Reference proteome</keyword>
<evidence type="ECO:0000256" key="3">
    <source>
        <dbReference type="ARBA" id="ARBA00023274"/>
    </source>
</evidence>
<dbReference type="GO" id="GO:0003735">
    <property type="term" value="F:structural constituent of ribosome"/>
    <property type="evidence" value="ECO:0007669"/>
    <property type="project" value="InterPro"/>
</dbReference>
<dbReference type="SUPFAM" id="SSF46561">
    <property type="entry name" value="Ribosomal protein L29 (L29p)"/>
    <property type="match status" value="1"/>
</dbReference>
<dbReference type="InterPro" id="IPR018254">
    <property type="entry name" value="Ribosomal_uL29_CS"/>
</dbReference>
<dbReference type="Proteomes" id="UP001458880">
    <property type="component" value="Unassembled WGS sequence"/>
</dbReference>
<protein>
    <recommendedName>
        <fullName evidence="4">Large ribosomal subunit protein uL29</fullName>
    </recommendedName>
    <alternativeName>
        <fullName evidence="5">60S ribosomal protein L35</fullName>
    </alternativeName>
</protein>
<name>A0AAW1JWR2_POPJA</name>
<dbReference type="CDD" id="cd00427">
    <property type="entry name" value="Ribosomal_L29_HIP"/>
    <property type="match status" value="1"/>
</dbReference>
<evidence type="ECO:0000256" key="1">
    <source>
        <dbReference type="ARBA" id="ARBA00009254"/>
    </source>
</evidence>
<dbReference type="InterPro" id="IPR045059">
    <property type="entry name" value="Ribosomal_uL29_euk"/>
</dbReference>
<dbReference type="InterPro" id="IPR036049">
    <property type="entry name" value="Ribosomal_uL29_sf"/>
</dbReference>
<dbReference type="PROSITE" id="PS00579">
    <property type="entry name" value="RIBOSOMAL_L29"/>
    <property type="match status" value="1"/>
</dbReference>
<proteinExistence type="inferred from homology"/>
<reference evidence="6 7" key="1">
    <citation type="journal article" date="2024" name="BMC Genomics">
        <title>De novo assembly and annotation of Popillia japonica's genome with initial clues to its potential as an invasive pest.</title>
        <authorList>
            <person name="Cucini C."/>
            <person name="Boschi S."/>
            <person name="Funari R."/>
            <person name="Cardaioli E."/>
            <person name="Iannotti N."/>
            <person name="Marturano G."/>
            <person name="Paoli F."/>
            <person name="Bruttini M."/>
            <person name="Carapelli A."/>
            <person name="Frati F."/>
            <person name="Nardi F."/>
        </authorList>
    </citation>
    <scope>NUCLEOTIDE SEQUENCE [LARGE SCALE GENOMIC DNA]</scope>
    <source>
        <strain evidence="6">DMR45628</strain>
    </source>
</reference>
<evidence type="ECO:0000256" key="5">
    <source>
        <dbReference type="ARBA" id="ARBA00035334"/>
    </source>
</evidence>
<keyword evidence="3" id="KW-0687">Ribonucleoprotein</keyword>
<dbReference type="Pfam" id="PF00831">
    <property type="entry name" value="Ribosomal_L29"/>
    <property type="match status" value="1"/>
</dbReference>
<dbReference type="Gene3D" id="6.10.250.3450">
    <property type="match status" value="1"/>
</dbReference>
<dbReference type="EMBL" id="JASPKY010000303">
    <property type="protein sequence ID" value="KAK9709732.1"/>
    <property type="molecule type" value="Genomic_DNA"/>
</dbReference>
<dbReference type="GO" id="GO:0022625">
    <property type="term" value="C:cytosolic large ribosomal subunit"/>
    <property type="evidence" value="ECO:0007669"/>
    <property type="project" value="InterPro"/>
</dbReference>
<dbReference type="AlphaFoldDB" id="A0AAW1JWR2"/>
<organism evidence="6 7">
    <name type="scientific">Popillia japonica</name>
    <name type="common">Japanese beetle</name>
    <dbReference type="NCBI Taxonomy" id="7064"/>
    <lineage>
        <taxon>Eukaryota</taxon>
        <taxon>Metazoa</taxon>
        <taxon>Ecdysozoa</taxon>
        <taxon>Arthropoda</taxon>
        <taxon>Hexapoda</taxon>
        <taxon>Insecta</taxon>
        <taxon>Pterygota</taxon>
        <taxon>Neoptera</taxon>
        <taxon>Endopterygota</taxon>
        <taxon>Coleoptera</taxon>
        <taxon>Polyphaga</taxon>
        <taxon>Scarabaeiformia</taxon>
        <taxon>Scarabaeidae</taxon>
        <taxon>Rutelinae</taxon>
        <taxon>Popillia</taxon>
    </lineage>
</organism>
<dbReference type="GO" id="GO:0000463">
    <property type="term" value="P:maturation of LSU-rRNA from tricistronic rRNA transcript (SSU-rRNA, 5.8S rRNA, LSU-rRNA)"/>
    <property type="evidence" value="ECO:0007669"/>
    <property type="project" value="InterPro"/>
</dbReference>
<accession>A0AAW1JWR2</accession>
<sequence length="123" mass="14436">MARLKSSDLRAKDKKDLTKQLSDLKTELTNLRVAKVTGGAPSKLSKIRSVRKAIARVYIVMHQKQKENVRKYYKNKKYKPLDIRPKKTRAIRRALSKHELRIKTPKEIRKRSIFPPRKFALKA</sequence>
<dbReference type="GO" id="GO:0003729">
    <property type="term" value="F:mRNA binding"/>
    <property type="evidence" value="ECO:0007669"/>
    <property type="project" value="TreeGrafter"/>
</dbReference>
<evidence type="ECO:0000313" key="7">
    <source>
        <dbReference type="Proteomes" id="UP001458880"/>
    </source>
</evidence>
<dbReference type="InterPro" id="IPR001854">
    <property type="entry name" value="Ribosomal_uL29"/>
</dbReference>
<dbReference type="HAMAP" id="MF_00374">
    <property type="entry name" value="Ribosomal_uL29"/>
    <property type="match status" value="1"/>
</dbReference>
<dbReference type="NCBIfam" id="TIGR00012">
    <property type="entry name" value="L29"/>
    <property type="match status" value="1"/>
</dbReference>
<dbReference type="Gene3D" id="1.10.287.310">
    <property type="match status" value="1"/>
</dbReference>
<dbReference type="FunFam" id="6.10.250.3450:FF:000001">
    <property type="entry name" value="60S ribosomal protein L35"/>
    <property type="match status" value="1"/>
</dbReference>
<comment type="caution">
    <text evidence="6">The sequence shown here is derived from an EMBL/GenBank/DDBJ whole genome shotgun (WGS) entry which is preliminary data.</text>
</comment>
<dbReference type="PANTHER" id="PTHR45722:SF2">
    <property type="entry name" value="LARGE RIBOSOMAL SUBUNIT PROTEIN UL29-RELATED"/>
    <property type="match status" value="1"/>
</dbReference>
<comment type="similarity">
    <text evidence="1">Belongs to the universal ribosomal protein uL29 family.</text>
</comment>
<evidence type="ECO:0000313" key="6">
    <source>
        <dbReference type="EMBL" id="KAK9709732.1"/>
    </source>
</evidence>
<evidence type="ECO:0000256" key="4">
    <source>
        <dbReference type="ARBA" id="ARBA00035204"/>
    </source>
</evidence>
<dbReference type="PANTHER" id="PTHR45722">
    <property type="entry name" value="60S RIBOSOMAL PROTEIN L35"/>
    <property type="match status" value="1"/>
</dbReference>
<keyword evidence="2" id="KW-0689">Ribosomal protein</keyword>
<dbReference type="GO" id="GO:0006412">
    <property type="term" value="P:translation"/>
    <property type="evidence" value="ECO:0007669"/>
    <property type="project" value="InterPro"/>
</dbReference>
<gene>
    <name evidence="6" type="ORF">QE152_g26429</name>
</gene>
<dbReference type="FunFam" id="1.10.287.310:FF:000002">
    <property type="entry name" value="60S ribosomal protein L35"/>
    <property type="match status" value="1"/>
</dbReference>
<evidence type="ECO:0000256" key="2">
    <source>
        <dbReference type="ARBA" id="ARBA00022980"/>
    </source>
</evidence>